<reference evidence="4" key="1">
    <citation type="submission" date="2013-09" db="EMBL/GenBank/DDBJ databases">
        <title>Corchorus olitorius genome sequencing.</title>
        <authorList>
            <person name="Alam M."/>
            <person name="Haque M.S."/>
            <person name="Islam M.S."/>
            <person name="Emdad E.M."/>
            <person name="Islam M.M."/>
            <person name="Ahmed B."/>
            <person name="Halim A."/>
            <person name="Hossen Q.M.M."/>
            <person name="Hossain M.Z."/>
            <person name="Ahmed R."/>
            <person name="Khan M.M."/>
            <person name="Islam R."/>
            <person name="Rashid M.M."/>
            <person name="Khan S.A."/>
            <person name="Rahman M.S."/>
            <person name="Alam M."/>
            <person name="Yahiya A.S."/>
            <person name="Khan M.S."/>
            <person name="Azam M.S."/>
            <person name="Haque T."/>
            <person name="Lashkar M.Z.H."/>
            <person name="Akhand A.I."/>
            <person name="Morshed G."/>
            <person name="Roy S."/>
            <person name="Uddin K.S."/>
            <person name="Rabeya T."/>
            <person name="Hossain A.S."/>
            <person name="Chowdhury A."/>
            <person name="Snigdha A.R."/>
            <person name="Mortoza M.S."/>
            <person name="Matin S.A."/>
            <person name="Hoque S.M.E."/>
            <person name="Islam M.K."/>
            <person name="Roy D.K."/>
            <person name="Haider R."/>
            <person name="Moosa M.M."/>
            <person name="Elias S.M."/>
            <person name="Hasan A.M."/>
            <person name="Jahan S."/>
            <person name="Shafiuddin M."/>
            <person name="Mahmood N."/>
            <person name="Shommy N.S."/>
        </authorList>
    </citation>
    <scope>NUCLEOTIDE SEQUENCE [LARGE SCALE GENOMIC DNA]</scope>
    <source>
        <strain evidence="4">cv. O-4</strain>
    </source>
</reference>
<gene>
    <name evidence="3" type="ORF">COLO4_19176</name>
</gene>
<keyword evidence="4" id="KW-1185">Reference proteome</keyword>
<accession>A0A1R3J6H5</accession>
<evidence type="ECO:0000256" key="1">
    <source>
        <dbReference type="SAM" id="MobiDB-lite"/>
    </source>
</evidence>
<dbReference type="EMBL" id="AWUE01016554">
    <property type="protein sequence ID" value="OMO90422.1"/>
    <property type="molecule type" value="Genomic_DNA"/>
</dbReference>
<evidence type="ECO:0000259" key="2">
    <source>
        <dbReference type="Pfam" id="PF14111"/>
    </source>
</evidence>
<dbReference type="AlphaFoldDB" id="A0A1R3J6H5"/>
<evidence type="ECO:0000313" key="4">
    <source>
        <dbReference type="Proteomes" id="UP000187203"/>
    </source>
</evidence>
<dbReference type="PANTHER" id="PTHR31286:SF180">
    <property type="entry name" value="OS10G0362600 PROTEIN"/>
    <property type="match status" value="1"/>
</dbReference>
<dbReference type="Pfam" id="PF14111">
    <property type="entry name" value="DUF4283"/>
    <property type="match status" value="1"/>
</dbReference>
<proteinExistence type="predicted"/>
<sequence length="384" mass="44492">MARNKNIILFMHTGKLLQKGKHKSRFHPFKRLSTKLFYIEEYPTENTKTLKMERAPRTRDCSWENSSSSSVDSSDSEYEANSHGTHQPQPQIIHDRRVLRMPFQSEELEPHRPKWRKCLLGFLHDVRRYSTDYLQNCINREWGTSKSATVMGRSGNHYVISFDTDYDMGWVTQEGPWSFDGAFFFTEPWTPNQPVTDRPMQRIEIWVELWGLPLAYQQPEAAKKIAKAAGEYGQVEEMINQQIREATERVDMPCVTIPNINQFTAEMKAYNRRRSRRNTRFYYLGDGNDGAGTSQQGAAIGARRGFTTVPTTPTHSPPTDLQHQTRSENLEVPNINTVTTQTLNPLEFLTQNQTLNHRENPNLLAQDTPLTKHLLNLYTWKPQS</sequence>
<protein>
    <recommendedName>
        <fullName evidence="2">DUF4283 domain-containing protein</fullName>
    </recommendedName>
</protein>
<dbReference type="InterPro" id="IPR040256">
    <property type="entry name" value="At4g02000-like"/>
</dbReference>
<feature type="compositionally biased region" description="Basic and acidic residues" evidence="1">
    <location>
        <begin position="50"/>
        <end position="62"/>
    </location>
</feature>
<organism evidence="3 4">
    <name type="scientific">Corchorus olitorius</name>
    <dbReference type="NCBI Taxonomy" id="93759"/>
    <lineage>
        <taxon>Eukaryota</taxon>
        <taxon>Viridiplantae</taxon>
        <taxon>Streptophyta</taxon>
        <taxon>Embryophyta</taxon>
        <taxon>Tracheophyta</taxon>
        <taxon>Spermatophyta</taxon>
        <taxon>Magnoliopsida</taxon>
        <taxon>eudicotyledons</taxon>
        <taxon>Gunneridae</taxon>
        <taxon>Pentapetalae</taxon>
        <taxon>rosids</taxon>
        <taxon>malvids</taxon>
        <taxon>Malvales</taxon>
        <taxon>Malvaceae</taxon>
        <taxon>Grewioideae</taxon>
        <taxon>Apeibeae</taxon>
        <taxon>Corchorus</taxon>
    </lineage>
</organism>
<feature type="region of interest" description="Disordered" evidence="1">
    <location>
        <begin position="50"/>
        <end position="94"/>
    </location>
</feature>
<comment type="caution">
    <text evidence="3">The sequence shown here is derived from an EMBL/GenBank/DDBJ whole genome shotgun (WGS) entry which is preliminary data.</text>
</comment>
<name>A0A1R3J6H5_9ROSI</name>
<dbReference type="PANTHER" id="PTHR31286">
    <property type="entry name" value="GLYCINE-RICH CELL WALL STRUCTURAL PROTEIN 1.8-LIKE"/>
    <property type="match status" value="1"/>
</dbReference>
<dbReference type="InterPro" id="IPR025558">
    <property type="entry name" value="DUF4283"/>
</dbReference>
<dbReference type="Proteomes" id="UP000187203">
    <property type="component" value="Unassembled WGS sequence"/>
</dbReference>
<evidence type="ECO:0000313" key="3">
    <source>
        <dbReference type="EMBL" id="OMO90422.1"/>
    </source>
</evidence>
<feature type="domain" description="DUF4283" evidence="2">
    <location>
        <begin position="114"/>
        <end position="192"/>
    </location>
</feature>